<dbReference type="SUPFAM" id="SSF55729">
    <property type="entry name" value="Acyl-CoA N-acyltransferases (Nat)"/>
    <property type="match status" value="1"/>
</dbReference>
<sequence>MDPIEIRPYRPEDEDPWLRCRALSFLYTAYFDDVDPVRPTLREPSVELVATVDDVLVGIVGTEIESGVATIDTIAVHPDHQGRGAGRLLFQALRDRSREAGAHTIDAWTRDDPGTLAWYRAMGFTDHDHYLHVIADREEAGHAASPSVGFSVAGALVHADLADEARMRARFRRVHVCRRFTRPVDPPS</sequence>
<feature type="domain" description="N-acetyltransferase" evidence="3">
    <location>
        <begin position="4"/>
        <end position="172"/>
    </location>
</feature>
<organism evidence="4 5">
    <name type="scientific">Nocardiopsis alba</name>
    <dbReference type="NCBI Taxonomy" id="53437"/>
    <lineage>
        <taxon>Bacteria</taxon>
        <taxon>Bacillati</taxon>
        <taxon>Actinomycetota</taxon>
        <taxon>Actinomycetes</taxon>
        <taxon>Streptosporangiales</taxon>
        <taxon>Nocardiopsidaceae</taxon>
        <taxon>Nocardiopsis</taxon>
    </lineage>
</organism>
<evidence type="ECO:0000313" key="5">
    <source>
        <dbReference type="Proteomes" id="UP000467124"/>
    </source>
</evidence>
<accession>A0A7K2IPJ7</accession>
<keyword evidence="1 4" id="KW-0808">Transferase</keyword>
<dbReference type="CDD" id="cd04301">
    <property type="entry name" value="NAT_SF"/>
    <property type="match status" value="1"/>
</dbReference>
<evidence type="ECO:0000256" key="2">
    <source>
        <dbReference type="ARBA" id="ARBA00023315"/>
    </source>
</evidence>
<dbReference type="Gene3D" id="3.40.630.30">
    <property type="match status" value="1"/>
</dbReference>
<proteinExistence type="predicted"/>
<reference evidence="4 5" key="1">
    <citation type="journal article" date="2019" name="Nat. Commun.">
        <title>The antimicrobial potential of Streptomyces from insect microbiomes.</title>
        <authorList>
            <person name="Chevrette M.G."/>
            <person name="Carlson C.M."/>
            <person name="Ortega H.E."/>
            <person name="Thomas C."/>
            <person name="Ananiev G.E."/>
            <person name="Barns K.J."/>
            <person name="Book A.J."/>
            <person name="Cagnazzo J."/>
            <person name="Carlos C."/>
            <person name="Flanigan W."/>
            <person name="Grubbs K.J."/>
            <person name="Horn H.A."/>
            <person name="Hoffmann F.M."/>
            <person name="Klassen J.L."/>
            <person name="Knack J.J."/>
            <person name="Lewin G.R."/>
            <person name="McDonald B.R."/>
            <person name="Muller L."/>
            <person name="Melo W.G.P."/>
            <person name="Pinto-Tomas A.A."/>
            <person name="Schmitz A."/>
            <person name="Wendt-Pienkowski E."/>
            <person name="Wildman S."/>
            <person name="Zhao M."/>
            <person name="Zhang F."/>
            <person name="Bugni T.S."/>
            <person name="Andes D.R."/>
            <person name="Pupo M.T."/>
            <person name="Currie C.R."/>
        </authorList>
    </citation>
    <scope>NUCLEOTIDE SEQUENCE [LARGE SCALE GENOMIC DNA]</scope>
    <source>
        <strain evidence="4 5">SID5840</strain>
    </source>
</reference>
<dbReference type="EMBL" id="WWHY01000001">
    <property type="protein sequence ID" value="MYR31863.1"/>
    <property type="molecule type" value="Genomic_DNA"/>
</dbReference>
<evidence type="ECO:0000256" key="1">
    <source>
        <dbReference type="ARBA" id="ARBA00022679"/>
    </source>
</evidence>
<dbReference type="RefSeq" id="WP_161110498.1">
    <property type="nucleotide sequence ID" value="NZ_JBHYPC010000002.1"/>
</dbReference>
<dbReference type="GO" id="GO:0016747">
    <property type="term" value="F:acyltransferase activity, transferring groups other than amino-acyl groups"/>
    <property type="evidence" value="ECO:0007669"/>
    <property type="project" value="InterPro"/>
</dbReference>
<dbReference type="PROSITE" id="PS51186">
    <property type="entry name" value="GNAT"/>
    <property type="match status" value="1"/>
</dbReference>
<dbReference type="InterPro" id="IPR016181">
    <property type="entry name" value="Acyl_CoA_acyltransferase"/>
</dbReference>
<evidence type="ECO:0000259" key="3">
    <source>
        <dbReference type="PROSITE" id="PS51186"/>
    </source>
</evidence>
<dbReference type="Proteomes" id="UP000467124">
    <property type="component" value="Unassembled WGS sequence"/>
</dbReference>
<gene>
    <name evidence="4" type="ORF">GTW20_06140</name>
</gene>
<dbReference type="Pfam" id="PF00583">
    <property type="entry name" value="Acetyltransf_1"/>
    <property type="match status" value="1"/>
</dbReference>
<comment type="caution">
    <text evidence="4">The sequence shown here is derived from an EMBL/GenBank/DDBJ whole genome shotgun (WGS) entry which is preliminary data.</text>
</comment>
<dbReference type="PANTHER" id="PTHR43877">
    <property type="entry name" value="AMINOALKYLPHOSPHONATE N-ACETYLTRANSFERASE-RELATED-RELATED"/>
    <property type="match status" value="1"/>
</dbReference>
<keyword evidence="2" id="KW-0012">Acyltransferase</keyword>
<dbReference type="InterPro" id="IPR000182">
    <property type="entry name" value="GNAT_dom"/>
</dbReference>
<evidence type="ECO:0000313" key="4">
    <source>
        <dbReference type="EMBL" id="MYR31863.1"/>
    </source>
</evidence>
<dbReference type="AlphaFoldDB" id="A0A7K2IPJ7"/>
<name>A0A7K2IPJ7_9ACTN</name>
<dbReference type="InterPro" id="IPR050832">
    <property type="entry name" value="Bact_Acetyltransf"/>
</dbReference>
<protein>
    <submittedName>
        <fullName evidence="4">GNAT family N-acetyltransferase</fullName>
    </submittedName>
</protein>